<dbReference type="PROSITE" id="PS00211">
    <property type="entry name" value="ABC_TRANSPORTER_1"/>
    <property type="match status" value="2"/>
</dbReference>
<feature type="domain" description="ABC transporter" evidence="9">
    <location>
        <begin position="899"/>
        <end position="1137"/>
    </location>
</feature>
<dbReference type="PANTHER" id="PTHR24221:SF590">
    <property type="entry name" value="COMPONENT LINKED WITH THE ASSEMBLY OF CYTOCHROME' TRANSPORT TRANSMEMBRANE ATP-BINDING PROTEIN ABC TRANSPORTER CYDD-RELATED"/>
    <property type="match status" value="1"/>
</dbReference>
<dbReference type="Proteomes" id="UP001059617">
    <property type="component" value="Chromosome"/>
</dbReference>
<feature type="domain" description="ABC transporter" evidence="9">
    <location>
        <begin position="342"/>
        <end position="581"/>
    </location>
</feature>
<proteinExistence type="predicted"/>
<dbReference type="InterPro" id="IPR017871">
    <property type="entry name" value="ABC_transporter-like_CS"/>
</dbReference>
<evidence type="ECO:0000256" key="1">
    <source>
        <dbReference type="ARBA" id="ARBA00004651"/>
    </source>
</evidence>
<keyword evidence="4" id="KW-0067">ATP-binding</keyword>
<evidence type="ECO:0000256" key="6">
    <source>
        <dbReference type="ARBA" id="ARBA00023136"/>
    </source>
</evidence>
<dbReference type="PROSITE" id="PS50893">
    <property type="entry name" value="ABC_TRANSPORTER_2"/>
    <property type="match status" value="2"/>
</dbReference>
<feature type="transmembrane region" description="Helical" evidence="8">
    <location>
        <begin position="65"/>
        <end position="82"/>
    </location>
</feature>
<feature type="transmembrane region" description="Helical" evidence="8">
    <location>
        <begin position="143"/>
        <end position="164"/>
    </location>
</feature>
<dbReference type="RefSeq" id="WP_259866777.1">
    <property type="nucleotide sequence ID" value="NZ_CP073720.1"/>
</dbReference>
<dbReference type="InterPro" id="IPR014216">
    <property type="entry name" value="ABC_transptr_CydD"/>
</dbReference>
<dbReference type="PROSITE" id="PS50929">
    <property type="entry name" value="ABC_TM1F"/>
    <property type="match status" value="2"/>
</dbReference>
<comment type="subcellular location">
    <subcellularLocation>
        <location evidence="1">Cell membrane</location>
        <topology evidence="1">Multi-pass membrane protein</topology>
    </subcellularLocation>
</comment>
<feature type="transmembrane region" description="Helical" evidence="8">
    <location>
        <begin position="170"/>
        <end position="189"/>
    </location>
</feature>
<feature type="region of interest" description="Disordered" evidence="7">
    <location>
        <begin position="545"/>
        <end position="573"/>
    </location>
</feature>
<protein>
    <submittedName>
        <fullName evidence="11">Thiol reductant ABC exporter subunit CydD</fullName>
    </submittedName>
</protein>
<dbReference type="SMART" id="SM00382">
    <property type="entry name" value="AAA"/>
    <property type="match status" value="2"/>
</dbReference>
<keyword evidence="2 8" id="KW-0812">Transmembrane</keyword>
<dbReference type="InterPro" id="IPR027417">
    <property type="entry name" value="P-loop_NTPase"/>
</dbReference>
<evidence type="ECO:0000256" key="7">
    <source>
        <dbReference type="SAM" id="MobiDB-lite"/>
    </source>
</evidence>
<dbReference type="InterPro" id="IPR003439">
    <property type="entry name" value="ABC_transporter-like_ATP-bd"/>
</dbReference>
<dbReference type="SUPFAM" id="SSF52540">
    <property type="entry name" value="P-loop containing nucleoside triphosphate hydrolases"/>
    <property type="match status" value="2"/>
</dbReference>
<evidence type="ECO:0000313" key="12">
    <source>
        <dbReference type="Proteomes" id="UP001059617"/>
    </source>
</evidence>
<evidence type="ECO:0000256" key="2">
    <source>
        <dbReference type="ARBA" id="ARBA00022692"/>
    </source>
</evidence>
<dbReference type="InterPro" id="IPR003593">
    <property type="entry name" value="AAA+_ATPase"/>
</dbReference>
<evidence type="ECO:0000259" key="9">
    <source>
        <dbReference type="PROSITE" id="PS50893"/>
    </source>
</evidence>
<dbReference type="InterPro" id="IPR011527">
    <property type="entry name" value="ABC1_TM_dom"/>
</dbReference>
<keyword evidence="6 8" id="KW-0472">Membrane</keyword>
<keyword evidence="12" id="KW-1185">Reference proteome</keyword>
<dbReference type="InterPro" id="IPR039421">
    <property type="entry name" value="Type_1_exporter"/>
</dbReference>
<dbReference type="EMBL" id="CP073720">
    <property type="protein sequence ID" value="UWP87017.1"/>
    <property type="molecule type" value="Genomic_DNA"/>
</dbReference>
<evidence type="ECO:0000256" key="3">
    <source>
        <dbReference type="ARBA" id="ARBA00022741"/>
    </source>
</evidence>
<evidence type="ECO:0000313" key="11">
    <source>
        <dbReference type="EMBL" id="UWP87017.1"/>
    </source>
</evidence>
<dbReference type="InterPro" id="IPR014223">
    <property type="entry name" value="ABC_CydC/D"/>
</dbReference>
<keyword evidence="3" id="KW-0547">Nucleotide-binding</keyword>
<feature type="transmembrane region" description="Helical" evidence="8">
    <location>
        <begin position="710"/>
        <end position="743"/>
    </location>
</feature>
<dbReference type="CDD" id="cd18584">
    <property type="entry name" value="ABC_6TM_AarD_CydD"/>
    <property type="match status" value="1"/>
</dbReference>
<feature type="transmembrane region" description="Helical" evidence="8">
    <location>
        <begin position="806"/>
        <end position="830"/>
    </location>
</feature>
<evidence type="ECO:0000259" key="10">
    <source>
        <dbReference type="PROSITE" id="PS50929"/>
    </source>
</evidence>
<dbReference type="NCBIfam" id="TIGR02868">
    <property type="entry name" value="CydC"/>
    <property type="match status" value="1"/>
</dbReference>
<evidence type="ECO:0000256" key="5">
    <source>
        <dbReference type="ARBA" id="ARBA00022989"/>
    </source>
</evidence>
<name>A0ABY5WAX3_9ACTN</name>
<keyword evidence="5 8" id="KW-1133">Transmembrane helix</keyword>
<dbReference type="Gene3D" id="1.20.1560.10">
    <property type="entry name" value="ABC transporter type 1, transmembrane domain"/>
    <property type="match status" value="2"/>
</dbReference>
<evidence type="ECO:0000256" key="8">
    <source>
        <dbReference type="SAM" id="Phobius"/>
    </source>
</evidence>
<evidence type="ECO:0000256" key="4">
    <source>
        <dbReference type="ARBA" id="ARBA00022840"/>
    </source>
</evidence>
<feature type="domain" description="ABC transmembrane type-1" evidence="10">
    <location>
        <begin position="25"/>
        <end position="311"/>
    </location>
</feature>
<feature type="transmembrane region" description="Helical" evidence="8">
    <location>
        <begin position="21"/>
        <end position="53"/>
    </location>
</feature>
<feature type="transmembrane region" description="Helical" evidence="8">
    <location>
        <begin position="590"/>
        <end position="615"/>
    </location>
</feature>
<dbReference type="SUPFAM" id="SSF90123">
    <property type="entry name" value="ABC transporter transmembrane region"/>
    <property type="match status" value="2"/>
</dbReference>
<accession>A0ABY5WAX3</accession>
<dbReference type="InterPro" id="IPR036640">
    <property type="entry name" value="ABC1_TM_sf"/>
</dbReference>
<dbReference type="NCBIfam" id="TIGR02857">
    <property type="entry name" value="CydD"/>
    <property type="match status" value="1"/>
</dbReference>
<feature type="domain" description="ABC transmembrane type-1" evidence="10">
    <location>
        <begin position="590"/>
        <end position="781"/>
    </location>
</feature>
<dbReference type="Gene3D" id="3.40.50.300">
    <property type="entry name" value="P-loop containing nucleotide triphosphate hydrolases"/>
    <property type="match status" value="2"/>
</dbReference>
<reference evidence="11" key="2">
    <citation type="submission" date="2022-09" db="EMBL/GenBank/DDBJ databases">
        <title>Biosynthetic gene clusters of Dactylosporangioum fulvum.</title>
        <authorList>
            <person name="Caradec T."/>
        </authorList>
    </citation>
    <scope>NUCLEOTIDE SEQUENCE</scope>
    <source>
        <strain evidence="11">NRRL B-16292</strain>
    </source>
</reference>
<sequence>MSRTARGPVDPRLLRHARTSRAGIAVLTVIGAAQAVATIVLAVVLAGVVVALAGTRAGDGTGAPAPLLLAALAGVFAARAALTWAEQVVGQRTAAAVTDELRRSVLHAALRRGPAWVAGFGTGRLAAVLTGGLDALRPWFSGYLPSLVVGAALPLLVVVTMLVVDPMSAVIVLVTLPLVPLLGALVGWATQRRAQERWQAAARLAGHFLDAVRGIATLRLFGRAERQAGVVERMTDRHRAATVRVLRIAFLSSTALDLVGTLSVGLVAVEAGLRVAAGRLDLGPALLVILLAPEAYRPLREVAARFHASADAGAVIADVDEILLHTGDGPASADAPAERPAVAAAGVRVRHTGAVVDALHLDTLTVHSGDFVALRGPSGAGKTTALRVLAGLQPVLAGTVVVTGGRPLYQSQDPTLPHVRSVAEALTLDGEPRPDERTLVEALRTVGLDAEIAALPHGLDTPLGERGQGLSSGQRQRLALARLLRQARTGPCVVLLDEPTAHLDAGAEQLVVAQLRAMADRGCAVLVVAHRPAVLAAVDRTVPVEPPAETRPVTAPGPARAGSGEPAADDRGPAGSRIVRLARALGRRPATAVALGAASWLAGITLTGAAVWLLVRASSLPPVLTLSTAVVLVRASAVARPLLRYLERLVSHEVGFARLGAWRAKVYADLVPRVPGPALRRRGDLLTRVVDDVDARVNGVLRGQLPAVAAWVAIVVTVAAAAFVAPAVAAALVAGLAVAGVVAPRLAARHTARADAATGRARAELHDAVVETVEGVDDLAARDTTAALAVPDRRSRALARLEARSAATAGAAAALAQLGWGAAVVGIALAAATGPYHAELTAVLLLGAVTLAEPVLTLPDAAVARRGAAGARRRLEAIAAEPCPAPPATANPGAEAPPMSSVDVTVSGLTAGWDPHRDPALRDVDLDLPAGRRVAVLGVSGSGKSTLASVLVRLLAPRQGHVRLGGADLQTLPDAAVRRHVGLVGDAADHVFATTVRHNLRLARPSATDDELRAALARAHLGPWLDTLPAGLDTWLGEGGTTISGGQRRRLAMARALLADPALLVLDEPTEGLDEPAAAALMTDLLAAASGRTVLLLTHRRDGLEHVDEVYDLVDGRLARRPLAAPVSGGPGSRALAR</sequence>
<organism evidence="11 12">
    <name type="scientific">Dactylosporangium fulvum</name>
    <dbReference type="NCBI Taxonomy" id="53359"/>
    <lineage>
        <taxon>Bacteria</taxon>
        <taxon>Bacillati</taxon>
        <taxon>Actinomycetota</taxon>
        <taxon>Actinomycetes</taxon>
        <taxon>Micromonosporales</taxon>
        <taxon>Micromonosporaceae</taxon>
        <taxon>Dactylosporangium</taxon>
    </lineage>
</organism>
<gene>
    <name evidence="11" type="primary">cydD</name>
    <name evidence="11" type="ORF">Dfulv_23355</name>
</gene>
<dbReference type="PANTHER" id="PTHR24221">
    <property type="entry name" value="ATP-BINDING CASSETTE SUB-FAMILY B"/>
    <property type="match status" value="1"/>
</dbReference>
<reference evidence="11" key="1">
    <citation type="submission" date="2021-04" db="EMBL/GenBank/DDBJ databases">
        <authorList>
            <person name="Hartkoorn R.C."/>
            <person name="Beaudoing E."/>
            <person name="Hot D."/>
        </authorList>
    </citation>
    <scope>NUCLEOTIDE SEQUENCE</scope>
    <source>
        <strain evidence="11">NRRL B-16292</strain>
    </source>
</reference>
<feature type="transmembrane region" description="Helical" evidence="8">
    <location>
        <begin position="842"/>
        <end position="864"/>
    </location>
</feature>
<dbReference type="Pfam" id="PF00005">
    <property type="entry name" value="ABC_tran"/>
    <property type="match status" value="2"/>
</dbReference>
<dbReference type="Pfam" id="PF00664">
    <property type="entry name" value="ABC_membrane"/>
    <property type="match status" value="1"/>
</dbReference>